<dbReference type="SUPFAM" id="SSF54523">
    <property type="entry name" value="Pili subunits"/>
    <property type="match status" value="1"/>
</dbReference>
<evidence type="ECO:0000256" key="1">
    <source>
        <dbReference type="SAM" id="Phobius"/>
    </source>
</evidence>
<dbReference type="InterPro" id="IPR045584">
    <property type="entry name" value="Pilin-like"/>
</dbReference>
<evidence type="ECO:0000259" key="2">
    <source>
        <dbReference type="Pfam" id="PF08334"/>
    </source>
</evidence>
<name>A0A1V5MHF2_UNCT6</name>
<evidence type="ECO:0000313" key="3">
    <source>
        <dbReference type="EMBL" id="OPZ92668.1"/>
    </source>
</evidence>
<gene>
    <name evidence="3" type="primary">xcpT_2</name>
    <name evidence="3" type="ORF">BWY73_00696</name>
</gene>
<reference evidence="3" key="1">
    <citation type="submission" date="2017-02" db="EMBL/GenBank/DDBJ databases">
        <title>Delving into the versatile metabolic prowess of the omnipresent phylum Bacteroidetes.</title>
        <authorList>
            <person name="Nobu M.K."/>
            <person name="Mei R."/>
            <person name="Narihiro T."/>
            <person name="Kuroda K."/>
            <person name="Liu W.-T."/>
        </authorList>
    </citation>
    <scope>NUCLEOTIDE SEQUENCE</scope>
    <source>
        <strain evidence="3">ADurb.Bin417</strain>
    </source>
</reference>
<dbReference type="Pfam" id="PF07963">
    <property type="entry name" value="N_methyl"/>
    <property type="match status" value="1"/>
</dbReference>
<keyword evidence="1" id="KW-1133">Transmembrane helix</keyword>
<keyword evidence="1" id="KW-0812">Transmembrane</keyword>
<dbReference type="AlphaFoldDB" id="A0A1V5MHF2"/>
<feature type="transmembrane region" description="Helical" evidence="1">
    <location>
        <begin position="12"/>
        <end position="35"/>
    </location>
</feature>
<protein>
    <submittedName>
        <fullName evidence="3">Type II secretion system protein G</fullName>
    </submittedName>
</protein>
<accession>A0A1V5MHF2</accession>
<dbReference type="Pfam" id="PF08334">
    <property type="entry name" value="T2SSG"/>
    <property type="match status" value="1"/>
</dbReference>
<keyword evidence="1" id="KW-0472">Membrane</keyword>
<dbReference type="InterPro" id="IPR013545">
    <property type="entry name" value="T2SS_protein-GspG_C"/>
</dbReference>
<comment type="caution">
    <text evidence="3">The sequence shown here is derived from an EMBL/GenBank/DDBJ whole genome shotgun (WGS) entry which is preliminary data.</text>
</comment>
<proteinExistence type="predicted"/>
<dbReference type="EMBL" id="MWAK01000078">
    <property type="protein sequence ID" value="OPZ92668.1"/>
    <property type="molecule type" value="Genomic_DNA"/>
</dbReference>
<feature type="domain" description="Type II secretion system protein GspG C-terminal" evidence="2">
    <location>
        <begin position="38"/>
        <end position="112"/>
    </location>
</feature>
<dbReference type="Gene3D" id="3.30.700.10">
    <property type="entry name" value="Glycoprotein, Type 4 Pilin"/>
    <property type="match status" value="1"/>
</dbReference>
<sequence length="253" mass="27862">MPNGLKRKNNGFTLIELAVGLVILFLLAGLGFSLIRSASQKTKVAVAKTYIAQFAMVIDGIRNDCGFYPPSENGNLESLTSAGPPSPKFRGWQGPYFKTLPRDPWRNDYFYLIQNGLVFGPQECRRQQRGGPYDETFVFDSTATGNAGLIIENFLVASARVWLNGMEIFHPNQFNPQVSHLEAAVTLLARNSLRVWIPSNVQHSNYFLISVTSPLSRKASYILGSRGADKQPGGDGFAADLVWLPGQATGSFR</sequence>
<organism evidence="3">
    <name type="scientific">candidate division TA06 bacterium ADurb.Bin417</name>
    <dbReference type="NCBI Taxonomy" id="1852828"/>
    <lineage>
        <taxon>Bacteria</taxon>
        <taxon>Bacteria division TA06</taxon>
    </lineage>
</organism>
<dbReference type="InterPro" id="IPR012902">
    <property type="entry name" value="N_methyl_site"/>
</dbReference>
<dbReference type="Proteomes" id="UP000485484">
    <property type="component" value="Unassembled WGS sequence"/>
</dbReference>